<sequence>MDILVLSPTLPWPLNMGSKIRIYYVLRELARAEHEVTLLSLAHEPYGETDLKALEPYCAELHVVPVEHRTRLRAALRAFFSTKPYRVAKFESPGFRRRVAETLRGKRWDVVWVHFLETLAYLPLEELKEKGFILVLDQHNADERFWATYAREGPPWVRLFALQNLWKLRQFQDEVLRWVDVVLSVSREDAEFTRLRLPNLSTEVWVVPNGVDTGSLRPSREEPRANRVIFCGAMDALMNEDAVEWFARRIFPKVREAVPDAEFWIVGRDPTPKVRALEALPGVRVTGRVEDVRPYYAKAKVAVAPFRYGGGTKLKVLEAMALGVPVVATPVGCQGIEAVPGKHLFVEEDGEKFAQRVVTLLQDEEFQKHMATQARQLVEQKYSWRSIMESAIVWLEQLVIA</sequence>
<proteinExistence type="predicted"/>
<dbReference type="AlphaFoldDB" id="A0A1I4TVM7"/>
<dbReference type="PANTHER" id="PTHR12526">
    <property type="entry name" value="GLYCOSYLTRANSFERASE"/>
    <property type="match status" value="1"/>
</dbReference>
<dbReference type="SUPFAM" id="SSF53756">
    <property type="entry name" value="UDP-Glycosyltransferase/glycogen phosphorylase"/>
    <property type="match status" value="1"/>
</dbReference>
<evidence type="ECO:0000259" key="1">
    <source>
        <dbReference type="Pfam" id="PF13439"/>
    </source>
</evidence>
<dbReference type="Pfam" id="PF13692">
    <property type="entry name" value="Glyco_trans_1_4"/>
    <property type="match status" value="1"/>
</dbReference>
<gene>
    <name evidence="2" type="ORF">SAMN05660836_01544</name>
</gene>
<dbReference type="InterPro" id="IPR028098">
    <property type="entry name" value="Glyco_trans_4-like_N"/>
</dbReference>
<dbReference type="EMBL" id="FOUU01000004">
    <property type="protein sequence ID" value="SFM80677.1"/>
    <property type="molecule type" value="Genomic_DNA"/>
</dbReference>
<name>A0A1I4TVM7_9BACT</name>
<feature type="domain" description="Glycosyltransferase subfamily 4-like N-terminal" evidence="1">
    <location>
        <begin position="19"/>
        <end position="213"/>
    </location>
</feature>
<dbReference type="Proteomes" id="UP000199611">
    <property type="component" value="Unassembled WGS sequence"/>
</dbReference>
<dbReference type="Gene3D" id="3.40.50.2000">
    <property type="entry name" value="Glycogen Phosphorylase B"/>
    <property type="match status" value="2"/>
</dbReference>
<keyword evidence="2" id="KW-0808">Transferase</keyword>
<dbReference type="PANTHER" id="PTHR12526:SF600">
    <property type="entry name" value="GLYCOSYL TRANSFERASE GROUP 1"/>
    <property type="match status" value="1"/>
</dbReference>
<dbReference type="CDD" id="cd03801">
    <property type="entry name" value="GT4_PimA-like"/>
    <property type="match status" value="1"/>
</dbReference>
<keyword evidence="3" id="KW-1185">Reference proteome</keyword>
<evidence type="ECO:0000313" key="2">
    <source>
        <dbReference type="EMBL" id="SFM80677.1"/>
    </source>
</evidence>
<organism evidence="2 3">
    <name type="scientific">Thermodesulforhabdus norvegica</name>
    <dbReference type="NCBI Taxonomy" id="39841"/>
    <lineage>
        <taxon>Bacteria</taxon>
        <taxon>Pseudomonadati</taxon>
        <taxon>Thermodesulfobacteriota</taxon>
        <taxon>Syntrophobacteria</taxon>
        <taxon>Syntrophobacterales</taxon>
        <taxon>Thermodesulforhabdaceae</taxon>
        <taxon>Thermodesulforhabdus</taxon>
    </lineage>
</organism>
<dbReference type="GO" id="GO:0016757">
    <property type="term" value="F:glycosyltransferase activity"/>
    <property type="evidence" value="ECO:0007669"/>
    <property type="project" value="TreeGrafter"/>
</dbReference>
<evidence type="ECO:0000313" key="3">
    <source>
        <dbReference type="Proteomes" id="UP000199611"/>
    </source>
</evidence>
<reference evidence="2 3" key="1">
    <citation type="submission" date="2016-10" db="EMBL/GenBank/DDBJ databases">
        <authorList>
            <person name="de Groot N.N."/>
        </authorList>
    </citation>
    <scope>NUCLEOTIDE SEQUENCE [LARGE SCALE GENOMIC DNA]</scope>
    <source>
        <strain evidence="2 3">DSM 9990</strain>
    </source>
</reference>
<protein>
    <submittedName>
        <fullName evidence="2">Sugar transferase, PEP-CTERM/EpsH1 system associated</fullName>
    </submittedName>
</protein>
<dbReference type="RefSeq" id="WP_177193574.1">
    <property type="nucleotide sequence ID" value="NZ_FOUU01000004.1"/>
</dbReference>
<dbReference type="STRING" id="39841.SAMN05660836_01544"/>
<accession>A0A1I4TVM7</accession>
<dbReference type="Pfam" id="PF13439">
    <property type="entry name" value="Glyco_transf_4"/>
    <property type="match status" value="1"/>
</dbReference>